<evidence type="ECO:0000256" key="3">
    <source>
        <dbReference type="ARBA" id="ARBA00022679"/>
    </source>
</evidence>
<evidence type="ECO:0000259" key="6">
    <source>
        <dbReference type="PROSITE" id="PS51186"/>
    </source>
</evidence>
<evidence type="ECO:0000313" key="8">
    <source>
        <dbReference type="Proteomes" id="UP001619911"/>
    </source>
</evidence>
<proteinExistence type="inferred from homology"/>
<keyword evidence="8" id="KW-1185">Reference proteome</keyword>
<dbReference type="SUPFAM" id="SSF55729">
    <property type="entry name" value="Acyl-CoA N-acyltransferases (Nat)"/>
    <property type="match status" value="1"/>
</dbReference>
<accession>A0ABW8ICE6</accession>
<keyword evidence="2 5" id="KW-0963">Cytoplasm</keyword>
<gene>
    <name evidence="7" type="primary">rimI</name>
    <name evidence="7" type="ORF">QYG89_16325</name>
</gene>
<dbReference type="GO" id="GO:0008999">
    <property type="term" value="F:protein-N-terminal-alanine acetyltransferase activity"/>
    <property type="evidence" value="ECO:0007669"/>
    <property type="project" value="UniProtKB-EC"/>
</dbReference>
<name>A0ABW8ICE6_9BACI</name>
<keyword evidence="4 7" id="KW-0012">Acyltransferase</keyword>
<dbReference type="PANTHER" id="PTHR43420:SF44">
    <property type="entry name" value="ACETYLTRANSFERASE YPEA"/>
    <property type="match status" value="1"/>
</dbReference>
<dbReference type="InterPro" id="IPR016181">
    <property type="entry name" value="Acyl_CoA_acyltransferase"/>
</dbReference>
<evidence type="ECO:0000313" key="7">
    <source>
        <dbReference type="EMBL" id="MFK2827187.1"/>
    </source>
</evidence>
<dbReference type="PROSITE" id="PS51186">
    <property type="entry name" value="GNAT"/>
    <property type="match status" value="1"/>
</dbReference>
<comment type="function">
    <text evidence="5">Acetylates the N-terminal alanine of ribosomal protein bS18.</text>
</comment>
<keyword evidence="3 7" id="KW-0808">Transferase</keyword>
<evidence type="ECO:0000256" key="2">
    <source>
        <dbReference type="ARBA" id="ARBA00022490"/>
    </source>
</evidence>
<dbReference type="EMBL" id="JAUIYO010000025">
    <property type="protein sequence ID" value="MFK2827187.1"/>
    <property type="molecule type" value="Genomic_DNA"/>
</dbReference>
<comment type="similarity">
    <text evidence="1 5">Belongs to the acetyltransferase family. RimI subfamily.</text>
</comment>
<protein>
    <recommendedName>
        <fullName evidence="5">[Ribosomal protein bS18]-alanine N-acetyltransferase</fullName>
        <ecNumber evidence="5">2.3.1.266</ecNumber>
    </recommendedName>
</protein>
<dbReference type="InterPro" id="IPR006464">
    <property type="entry name" value="AcTrfase_RimI/Ard1"/>
</dbReference>
<evidence type="ECO:0000256" key="5">
    <source>
        <dbReference type="RuleBase" id="RU363094"/>
    </source>
</evidence>
<dbReference type="RefSeq" id="WP_404319219.1">
    <property type="nucleotide sequence ID" value="NZ_JAUIYO010000025.1"/>
</dbReference>
<organism evidence="7 8">
    <name type="scientific">Bacillus lumedeiriae</name>
    <dbReference type="NCBI Taxonomy" id="3058829"/>
    <lineage>
        <taxon>Bacteria</taxon>
        <taxon>Bacillati</taxon>
        <taxon>Bacillota</taxon>
        <taxon>Bacilli</taxon>
        <taxon>Bacillales</taxon>
        <taxon>Bacillaceae</taxon>
        <taxon>Bacillus</taxon>
    </lineage>
</organism>
<dbReference type="CDD" id="cd04301">
    <property type="entry name" value="NAT_SF"/>
    <property type="match status" value="1"/>
</dbReference>
<dbReference type="Gene3D" id="3.40.630.30">
    <property type="match status" value="1"/>
</dbReference>
<feature type="domain" description="N-acetyltransferase" evidence="6">
    <location>
        <begin position="4"/>
        <end position="148"/>
    </location>
</feature>
<reference evidence="7 8" key="1">
    <citation type="submission" date="2023-07" db="EMBL/GenBank/DDBJ databases">
        <title>Bacillus lucianemedeirus sp. nov, a new species isolated from an immunobiological production facility.</title>
        <authorList>
            <person name="Costa L.V."/>
            <person name="Miranda R.V.S.L."/>
            <person name="Brandao M.L.L."/>
            <person name="Reis C.M.F."/>
            <person name="Frazao A.M."/>
            <person name="Cruz F.V."/>
            <person name="Baio P.V.P."/>
            <person name="Veras J.F.C."/>
            <person name="Ramos J.N."/>
            <person name="Vieira V."/>
        </authorList>
    </citation>
    <scope>NUCLEOTIDE SEQUENCE [LARGE SCALE GENOMIC DNA]</scope>
    <source>
        <strain evidence="7 8">B190/17</strain>
    </source>
</reference>
<dbReference type="InterPro" id="IPR000182">
    <property type="entry name" value="GNAT_dom"/>
</dbReference>
<comment type="subcellular location">
    <subcellularLocation>
        <location evidence="5">Cytoplasm</location>
    </subcellularLocation>
</comment>
<comment type="catalytic activity">
    <reaction evidence="5">
        <text>N-terminal L-alanyl-[ribosomal protein bS18] + acetyl-CoA = N-terminal N(alpha)-acetyl-L-alanyl-[ribosomal protein bS18] + CoA + H(+)</text>
        <dbReference type="Rhea" id="RHEA:43756"/>
        <dbReference type="Rhea" id="RHEA-COMP:10676"/>
        <dbReference type="Rhea" id="RHEA-COMP:10677"/>
        <dbReference type="ChEBI" id="CHEBI:15378"/>
        <dbReference type="ChEBI" id="CHEBI:57287"/>
        <dbReference type="ChEBI" id="CHEBI:57288"/>
        <dbReference type="ChEBI" id="CHEBI:64718"/>
        <dbReference type="ChEBI" id="CHEBI:83683"/>
        <dbReference type="EC" id="2.3.1.266"/>
    </reaction>
</comment>
<keyword evidence="7" id="KW-0687">Ribonucleoprotein</keyword>
<dbReference type="PANTHER" id="PTHR43420">
    <property type="entry name" value="ACETYLTRANSFERASE"/>
    <property type="match status" value="1"/>
</dbReference>
<dbReference type="Pfam" id="PF00583">
    <property type="entry name" value="Acetyltransf_1"/>
    <property type="match status" value="1"/>
</dbReference>
<sequence>MSEMSIRLMTVDDIEEVHEIDISCFTTPWTKESLMNEVNNNYFALYYVAEYEGKPIGYCGMWLVLDESQITNIAILPEFQGRGFGEKLFVFVMNAAKEKGASVMTLEVRVSNTAAQGLYQKLGFQPGGIRRNYYSDNQEDALVMWVKL</sequence>
<keyword evidence="7" id="KW-0689">Ribosomal protein</keyword>
<dbReference type="NCBIfam" id="TIGR01575">
    <property type="entry name" value="rimI"/>
    <property type="match status" value="1"/>
</dbReference>
<evidence type="ECO:0000256" key="4">
    <source>
        <dbReference type="ARBA" id="ARBA00023315"/>
    </source>
</evidence>
<dbReference type="EC" id="2.3.1.266" evidence="5"/>
<comment type="caution">
    <text evidence="7">The sequence shown here is derived from an EMBL/GenBank/DDBJ whole genome shotgun (WGS) entry which is preliminary data.</text>
</comment>
<evidence type="ECO:0000256" key="1">
    <source>
        <dbReference type="ARBA" id="ARBA00005395"/>
    </source>
</evidence>
<dbReference type="InterPro" id="IPR050680">
    <property type="entry name" value="YpeA/RimI_acetyltransf"/>
</dbReference>
<dbReference type="GO" id="GO:0005840">
    <property type="term" value="C:ribosome"/>
    <property type="evidence" value="ECO:0007669"/>
    <property type="project" value="UniProtKB-KW"/>
</dbReference>
<dbReference type="Proteomes" id="UP001619911">
    <property type="component" value="Unassembled WGS sequence"/>
</dbReference>